<evidence type="ECO:0000313" key="7">
    <source>
        <dbReference type="Proteomes" id="UP001149821"/>
    </source>
</evidence>
<dbReference type="InterPro" id="IPR003959">
    <property type="entry name" value="ATPase_AAA_core"/>
</dbReference>
<evidence type="ECO:0000259" key="5">
    <source>
        <dbReference type="SMART" id="SM00382"/>
    </source>
</evidence>
<dbReference type="SUPFAM" id="SSF52540">
    <property type="entry name" value="P-loop containing nucleoside triphosphate hydrolases"/>
    <property type="match status" value="1"/>
</dbReference>
<evidence type="ECO:0000256" key="1">
    <source>
        <dbReference type="ARBA" id="ARBA00006914"/>
    </source>
</evidence>
<dbReference type="InterPro" id="IPR050221">
    <property type="entry name" value="26S_Proteasome_ATPase"/>
</dbReference>
<comment type="similarity">
    <text evidence="1">Belongs to the AAA ATPase family.</text>
</comment>
<comment type="caution">
    <text evidence="6">The sequence shown here is derived from an EMBL/GenBank/DDBJ whole genome shotgun (WGS) entry which is preliminary data.</text>
</comment>
<dbReference type="Gene3D" id="3.40.50.300">
    <property type="entry name" value="P-loop containing nucleotide triphosphate hydrolases"/>
    <property type="match status" value="1"/>
</dbReference>
<dbReference type="GO" id="GO:0005524">
    <property type="term" value="F:ATP binding"/>
    <property type="evidence" value="ECO:0007669"/>
    <property type="project" value="UniProtKB-KW"/>
</dbReference>
<dbReference type="InterPro" id="IPR003593">
    <property type="entry name" value="AAA+_ATPase"/>
</dbReference>
<evidence type="ECO:0000256" key="2">
    <source>
        <dbReference type="ARBA" id="ARBA00022741"/>
    </source>
</evidence>
<dbReference type="Pfam" id="PF22977">
    <property type="entry name" value="WHD"/>
    <property type="match status" value="1"/>
</dbReference>
<keyword evidence="2" id="KW-0547">Nucleotide-binding</keyword>
<feature type="domain" description="AAA+ ATPase" evidence="5">
    <location>
        <begin position="474"/>
        <end position="606"/>
    </location>
</feature>
<evidence type="ECO:0000313" key="6">
    <source>
        <dbReference type="EMBL" id="MDD1780469.1"/>
    </source>
</evidence>
<accession>A0ABT5QHY7</accession>
<dbReference type="SMART" id="SM00382">
    <property type="entry name" value="AAA"/>
    <property type="match status" value="1"/>
</dbReference>
<dbReference type="RefSeq" id="WP_274140532.1">
    <property type="nucleotide sequence ID" value="NZ_JAJUBB010000002.1"/>
</dbReference>
<dbReference type="Pfam" id="PF00004">
    <property type="entry name" value="AAA"/>
    <property type="match status" value="1"/>
</dbReference>
<gene>
    <name evidence="6" type="ORF">LRP49_04570</name>
</gene>
<dbReference type="Proteomes" id="UP001149821">
    <property type="component" value="Unassembled WGS sequence"/>
</dbReference>
<evidence type="ECO:0000256" key="4">
    <source>
        <dbReference type="SAM" id="MobiDB-lite"/>
    </source>
</evidence>
<dbReference type="CDD" id="cd19481">
    <property type="entry name" value="RecA-like_protease"/>
    <property type="match status" value="1"/>
</dbReference>
<sequence>MTASIQFPLPQSNAESAFEKWQANNDAHLNATIDWVMHSLNSNSAARRSEERNSTEPSSDWPKNDDVVPSLVESIVELNARYRGDGEHDAPSAINVLVEQFGLNTSDQAVLALLLAASLEPAVAERCMTLSGSVTQRNPTATLAVSLLDDADWSSFPPHAPLRYWLLIEWQPAEAGNAFLILDERVMNFVRGLNYVDERLSVLLEPIGGALPSPLMPSQCVQLETMLTFLEQNRTYRSNTGPTVVELFGDDVTAKLSMAHAVATQLGVNLQRLNVSSLPTNAIDVDALARLWLRDAGLLPMLLFIEGADDPSFHRSLVQFVGRLGGLVLINAGHSPISLVPRSLPLEVKRPTVKEQESLWLQTLNETDETLPARLAEQFSMSEQEIHRSASVAFAESNNGDAHAFERALWRVCQRGASSGLSKLAQRIECKARWDTLILPEAQTRMLKQLSAQVALRSCVYQQWGFRDKMSRGMGISAMFSGESGTGKTMAAEVLANALNLDLYRIDLASVISKYIGETEKQMRSLFQAAERCGAILFFDEADALFGKRGETKNSNDRFSNIGIDDLLQRIEMYNGLAILATNLKSGVDKAFLRRLRFVVDFPFPGPTERERIWRSVFPPQTPMADDFNPARLARLNLTGGNIHNVALNGAFLSAQHNEPVSMRWLMEAAAGELQKLERPIKAGDLDYG</sequence>
<dbReference type="InterPro" id="IPR027417">
    <property type="entry name" value="P-loop_NTPase"/>
</dbReference>
<protein>
    <submittedName>
        <fullName evidence="6">ATP-binding protein</fullName>
    </submittedName>
</protein>
<evidence type="ECO:0000256" key="3">
    <source>
        <dbReference type="ARBA" id="ARBA00022840"/>
    </source>
</evidence>
<organism evidence="6 7">
    <name type="scientific">Enterovibrio qingdaonensis</name>
    <dbReference type="NCBI Taxonomy" id="2899818"/>
    <lineage>
        <taxon>Bacteria</taxon>
        <taxon>Pseudomonadati</taxon>
        <taxon>Pseudomonadota</taxon>
        <taxon>Gammaproteobacteria</taxon>
        <taxon>Vibrionales</taxon>
        <taxon>Vibrionaceae</taxon>
        <taxon>Enterovibrio</taxon>
    </lineage>
</organism>
<dbReference type="EMBL" id="JAJUBB010000002">
    <property type="protein sequence ID" value="MDD1780469.1"/>
    <property type="molecule type" value="Genomic_DNA"/>
</dbReference>
<dbReference type="InterPro" id="IPR054472">
    <property type="entry name" value="WHD"/>
</dbReference>
<dbReference type="PANTHER" id="PTHR23073">
    <property type="entry name" value="26S PROTEASOME REGULATORY SUBUNIT"/>
    <property type="match status" value="1"/>
</dbReference>
<proteinExistence type="inferred from homology"/>
<keyword evidence="7" id="KW-1185">Reference proteome</keyword>
<name>A0ABT5QHY7_9GAMM</name>
<keyword evidence="3 6" id="KW-0067">ATP-binding</keyword>
<feature type="region of interest" description="Disordered" evidence="4">
    <location>
        <begin position="44"/>
        <end position="66"/>
    </location>
</feature>
<reference evidence="6" key="1">
    <citation type="submission" date="2021-12" db="EMBL/GenBank/DDBJ databases">
        <title>Enterovibrio ZSDZ35 sp. nov. and Enterovibrio ZSDZ42 sp. nov., isolated from coastal seawater in Qingdao.</title>
        <authorList>
            <person name="Zhang P."/>
        </authorList>
    </citation>
    <scope>NUCLEOTIDE SEQUENCE</scope>
    <source>
        <strain evidence="6">ZSDZ35</strain>
    </source>
</reference>